<dbReference type="Gene3D" id="3.40.50.11980">
    <property type="match status" value="1"/>
</dbReference>
<keyword evidence="1" id="KW-0694">RNA-binding</keyword>
<comment type="caution">
    <text evidence="4">The sequence shown here is derived from an EMBL/GenBank/DDBJ whole genome shotgun (WGS) entry which is preliminary data.</text>
</comment>
<feature type="compositionally biased region" description="Low complexity" evidence="2">
    <location>
        <begin position="152"/>
        <end position="165"/>
    </location>
</feature>
<keyword evidence="5" id="KW-1185">Reference proteome</keyword>
<dbReference type="GO" id="GO:0003723">
    <property type="term" value="F:RNA binding"/>
    <property type="evidence" value="ECO:0007669"/>
    <property type="project" value="UniProtKB-UniRule"/>
</dbReference>
<dbReference type="Proteomes" id="UP001190700">
    <property type="component" value="Unassembled WGS sequence"/>
</dbReference>
<dbReference type="Gene3D" id="3.30.1370.10">
    <property type="entry name" value="K Homology domain, type 1"/>
    <property type="match status" value="1"/>
</dbReference>
<dbReference type="EMBL" id="LGRX02026617">
    <property type="protein sequence ID" value="KAK3250578.1"/>
    <property type="molecule type" value="Genomic_DNA"/>
</dbReference>
<dbReference type="AlphaFoldDB" id="A0AAE0CA31"/>
<gene>
    <name evidence="4" type="ORF">CYMTET_40047</name>
</gene>
<proteinExistence type="predicted"/>
<evidence type="ECO:0000256" key="1">
    <source>
        <dbReference type="PROSITE-ProRule" id="PRU00117"/>
    </source>
</evidence>
<dbReference type="InterPro" id="IPR004087">
    <property type="entry name" value="KH_dom"/>
</dbReference>
<protein>
    <recommendedName>
        <fullName evidence="3">K Homology domain-containing protein</fullName>
    </recommendedName>
</protein>
<dbReference type="PROSITE" id="PS50084">
    <property type="entry name" value="KH_TYPE_1"/>
    <property type="match status" value="1"/>
</dbReference>
<dbReference type="SMART" id="SM00322">
    <property type="entry name" value="KH"/>
    <property type="match status" value="1"/>
</dbReference>
<dbReference type="InterPro" id="IPR036612">
    <property type="entry name" value="KH_dom_type_1_sf"/>
</dbReference>
<feature type="region of interest" description="Disordered" evidence="2">
    <location>
        <begin position="290"/>
        <end position="323"/>
    </location>
</feature>
<dbReference type="InterPro" id="IPR004088">
    <property type="entry name" value="KH_dom_type_1"/>
</dbReference>
<feature type="domain" description="K Homology" evidence="3">
    <location>
        <begin position="218"/>
        <end position="283"/>
    </location>
</feature>
<evidence type="ECO:0000259" key="3">
    <source>
        <dbReference type="SMART" id="SM00322"/>
    </source>
</evidence>
<feature type="region of interest" description="Disordered" evidence="2">
    <location>
        <begin position="144"/>
        <end position="179"/>
    </location>
</feature>
<name>A0AAE0CA31_9CHLO</name>
<dbReference type="Pfam" id="PF11977">
    <property type="entry name" value="RNase_Zc3h12a"/>
    <property type="match status" value="1"/>
</dbReference>
<evidence type="ECO:0000256" key="2">
    <source>
        <dbReference type="SAM" id="MobiDB-lite"/>
    </source>
</evidence>
<accession>A0AAE0CA31</accession>
<dbReference type="Pfam" id="PF00013">
    <property type="entry name" value="KH_1"/>
    <property type="match status" value="1"/>
</dbReference>
<sequence length="354" mass="38163">MSGTELRDLLDPFTVQSSQLKAGGLRQCLDYWHTSGVPTKVFAPFAFVSHDAEDGFLRALQAAEVLFTTPGGLDDDFMLSHADKYGSFIVSNDRFLDHSTKHHFDPGWLAYHRIGFMWDPAFAPDPNGVERLRQHYLGLTPPPFAAGRLRQPRAPTAPSSTVPAAQSGRGAPSSVTSPATVLSTQVLPGGDESMNTDVIVETVVKTKSLLRKQVGEDTPEVLVLEVPRGAAGRIIGARGTNIKALQELSGASVRVDTGQDPCIVHAQGGDLAVVEEVVQEKVELYHKYGNSANASNSSSSSRQPISDRMAVATEPPSDNCKVVPAAEPVRGDVLRECAHDCEITDHEDEPMDLE</sequence>
<dbReference type="SUPFAM" id="SSF54791">
    <property type="entry name" value="Eukaryotic type KH-domain (KH-domain type I)"/>
    <property type="match status" value="1"/>
</dbReference>
<evidence type="ECO:0000313" key="4">
    <source>
        <dbReference type="EMBL" id="KAK3250578.1"/>
    </source>
</evidence>
<reference evidence="4 5" key="1">
    <citation type="journal article" date="2015" name="Genome Biol. Evol.">
        <title>Comparative Genomics of a Bacterivorous Green Alga Reveals Evolutionary Causalities and Consequences of Phago-Mixotrophic Mode of Nutrition.</title>
        <authorList>
            <person name="Burns J.A."/>
            <person name="Paasch A."/>
            <person name="Narechania A."/>
            <person name="Kim E."/>
        </authorList>
    </citation>
    <scope>NUCLEOTIDE SEQUENCE [LARGE SCALE GENOMIC DNA]</scope>
    <source>
        <strain evidence="4 5">PLY_AMNH</strain>
    </source>
</reference>
<organism evidence="4 5">
    <name type="scientific">Cymbomonas tetramitiformis</name>
    <dbReference type="NCBI Taxonomy" id="36881"/>
    <lineage>
        <taxon>Eukaryota</taxon>
        <taxon>Viridiplantae</taxon>
        <taxon>Chlorophyta</taxon>
        <taxon>Pyramimonadophyceae</taxon>
        <taxon>Pyramimonadales</taxon>
        <taxon>Pyramimonadaceae</taxon>
        <taxon>Cymbomonas</taxon>
    </lineage>
</organism>
<evidence type="ECO:0000313" key="5">
    <source>
        <dbReference type="Proteomes" id="UP001190700"/>
    </source>
</evidence>
<dbReference type="InterPro" id="IPR021869">
    <property type="entry name" value="RNase_Zc3h12_NYN"/>
</dbReference>
<dbReference type="CDD" id="cd00105">
    <property type="entry name" value="KH-I"/>
    <property type="match status" value="1"/>
</dbReference>
<feature type="compositionally biased region" description="Low complexity" evidence="2">
    <location>
        <begin position="290"/>
        <end position="301"/>
    </location>
</feature>